<name>A0ABQ1Z327_9BACL</name>
<proteinExistence type="predicted"/>
<protein>
    <submittedName>
        <fullName evidence="1">Uncharacterized protein</fullName>
    </submittedName>
</protein>
<dbReference type="Proteomes" id="UP000652153">
    <property type="component" value="Unassembled WGS sequence"/>
</dbReference>
<sequence length="70" mass="7858">MLAKIAKGKGTLSSSLLNVYLRNYAKAVKRKRAAATTATNRTHESNNYVVIVPQRKEEWNAYTIQIHPTA</sequence>
<evidence type="ECO:0000313" key="2">
    <source>
        <dbReference type="Proteomes" id="UP000652153"/>
    </source>
</evidence>
<gene>
    <name evidence="1" type="ORF">GCM10008014_08710</name>
</gene>
<dbReference type="EMBL" id="BMFU01000001">
    <property type="protein sequence ID" value="GGH46201.1"/>
    <property type="molecule type" value="Genomic_DNA"/>
</dbReference>
<evidence type="ECO:0000313" key="1">
    <source>
        <dbReference type="EMBL" id="GGH46201.1"/>
    </source>
</evidence>
<organism evidence="1 2">
    <name type="scientific">Paenibacillus silvae</name>
    <dbReference type="NCBI Taxonomy" id="1325358"/>
    <lineage>
        <taxon>Bacteria</taxon>
        <taxon>Bacillati</taxon>
        <taxon>Bacillota</taxon>
        <taxon>Bacilli</taxon>
        <taxon>Bacillales</taxon>
        <taxon>Paenibacillaceae</taxon>
        <taxon>Paenibacillus</taxon>
    </lineage>
</organism>
<keyword evidence="2" id="KW-1185">Reference proteome</keyword>
<comment type="caution">
    <text evidence="1">The sequence shown here is derived from an EMBL/GenBank/DDBJ whole genome shotgun (WGS) entry which is preliminary data.</text>
</comment>
<reference evidence="2" key="1">
    <citation type="journal article" date="2019" name="Int. J. Syst. Evol. Microbiol.">
        <title>The Global Catalogue of Microorganisms (GCM) 10K type strain sequencing project: providing services to taxonomists for standard genome sequencing and annotation.</title>
        <authorList>
            <consortium name="The Broad Institute Genomics Platform"/>
            <consortium name="The Broad Institute Genome Sequencing Center for Infectious Disease"/>
            <person name="Wu L."/>
            <person name="Ma J."/>
        </authorList>
    </citation>
    <scope>NUCLEOTIDE SEQUENCE [LARGE SCALE GENOMIC DNA]</scope>
    <source>
        <strain evidence="2">CGMCC 1.12770</strain>
    </source>
</reference>
<accession>A0ABQ1Z327</accession>